<dbReference type="PANTHER" id="PTHR11361">
    <property type="entry name" value="DNA MISMATCH REPAIR PROTEIN MUTS FAMILY MEMBER"/>
    <property type="match status" value="1"/>
</dbReference>
<dbReference type="HAMAP" id="MF_00096">
    <property type="entry name" value="MutS"/>
    <property type="match status" value="1"/>
</dbReference>
<reference evidence="14" key="1">
    <citation type="submission" date="2016-09" db="EMBL/GenBank/DDBJ databases">
        <authorList>
            <person name="Koehorst J."/>
        </authorList>
    </citation>
    <scope>NUCLEOTIDE SEQUENCE [LARGE SCALE GENOMIC DNA]</scope>
</reference>
<evidence type="ECO:0000313" key="13">
    <source>
        <dbReference type="EMBL" id="SEH90830.1"/>
    </source>
</evidence>
<accession>A0A1H6LZ18</accession>
<proteinExistence type="inferred from homology"/>
<evidence type="ECO:0000256" key="6">
    <source>
        <dbReference type="ARBA" id="ARBA00023125"/>
    </source>
</evidence>
<dbReference type="PANTHER" id="PTHR11361:SF34">
    <property type="entry name" value="DNA MISMATCH REPAIR PROTEIN MSH1, MITOCHONDRIAL"/>
    <property type="match status" value="1"/>
</dbReference>
<comment type="function">
    <text evidence="8 9">This protein is involved in the repair of mismatches in DNA. It is possible that it carries out the mismatch recognition step. This protein has a weak ATPase activity.</text>
</comment>
<dbReference type="GO" id="GO:0140664">
    <property type="term" value="F:ATP-dependent DNA damage sensor activity"/>
    <property type="evidence" value="ECO:0007669"/>
    <property type="project" value="InterPro"/>
</dbReference>
<dbReference type="NCBIfam" id="NF003810">
    <property type="entry name" value="PRK05399.1"/>
    <property type="match status" value="1"/>
</dbReference>
<dbReference type="FunFam" id="3.40.50.300:FF:000870">
    <property type="entry name" value="MutS protein homolog 4"/>
    <property type="match status" value="1"/>
</dbReference>
<evidence type="ECO:0000259" key="12">
    <source>
        <dbReference type="PROSITE" id="PS00486"/>
    </source>
</evidence>
<dbReference type="InterPro" id="IPR027417">
    <property type="entry name" value="P-loop_NTPase"/>
</dbReference>
<dbReference type="KEGG" id="agl:PYTT_1615"/>
<protein>
    <recommendedName>
        <fullName evidence="2 9">DNA mismatch repair protein MutS</fullName>
    </recommendedName>
</protein>
<dbReference type="GO" id="GO:0005829">
    <property type="term" value="C:cytosol"/>
    <property type="evidence" value="ECO:0007669"/>
    <property type="project" value="TreeGrafter"/>
</dbReference>
<keyword evidence="3 9" id="KW-0547">Nucleotide-binding</keyword>
<dbReference type="InterPro" id="IPR007861">
    <property type="entry name" value="DNA_mismatch_repair_MutS_clamp"/>
</dbReference>
<feature type="domain" description="DNA mismatch repair proteins mutS family" evidence="12">
    <location>
        <begin position="685"/>
        <end position="701"/>
    </location>
</feature>
<dbReference type="Pfam" id="PF01624">
    <property type="entry name" value="MutS_I"/>
    <property type="match status" value="1"/>
</dbReference>
<evidence type="ECO:0000256" key="3">
    <source>
        <dbReference type="ARBA" id="ARBA00022741"/>
    </source>
</evidence>
<dbReference type="AlphaFoldDB" id="A0A1H6LZ18"/>
<dbReference type="PIRSF" id="PIRSF037677">
    <property type="entry name" value="DNA_mis_repair_Msh6"/>
    <property type="match status" value="1"/>
</dbReference>
<keyword evidence="4 9" id="KW-0227">DNA damage</keyword>
<evidence type="ECO:0000313" key="14">
    <source>
        <dbReference type="Proteomes" id="UP000176204"/>
    </source>
</evidence>
<evidence type="ECO:0000256" key="7">
    <source>
        <dbReference type="ARBA" id="ARBA00023204"/>
    </source>
</evidence>
<gene>
    <name evidence="9" type="primary">mutS</name>
    <name evidence="13" type="ORF">PYTT_1615</name>
</gene>
<dbReference type="CDD" id="cd03284">
    <property type="entry name" value="ABC_MutS1"/>
    <property type="match status" value="1"/>
</dbReference>
<dbReference type="SMART" id="SM00533">
    <property type="entry name" value="MUTSd"/>
    <property type="match status" value="1"/>
</dbReference>
<dbReference type="SUPFAM" id="SSF52540">
    <property type="entry name" value="P-loop containing nucleoside triphosphate hydrolases"/>
    <property type="match status" value="1"/>
</dbReference>
<dbReference type="SUPFAM" id="SSF48334">
    <property type="entry name" value="DNA repair protein MutS, domain III"/>
    <property type="match status" value="1"/>
</dbReference>
<dbReference type="InterPro" id="IPR007860">
    <property type="entry name" value="DNA_mmatch_repair_MutS_con_dom"/>
</dbReference>
<dbReference type="InterPro" id="IPR007696">
    <property type="entry name" value="DNA_mismatch_repair_MutS_core"/>
</dbReference>
<dbReference type="Pfam" id="PF05192">
    <property type="entry name" value="MutS_III"/>
    <property type="match status" value="1"/>
</dbReference>
<dbReference type="STRING" id="1679444.PYTT_1615"/>
<dbReference type="InterPro" id="IPR016151">
    <property type="entry name" value="DNA_mismatch_repair_MutS_N"/>
</dbReference>
<evidence type="ECO:0000256" key="2">
    <source>
        <dbReference type="ARBA" id="ARBA00021982"/>
    </source>
</evidence>
<comment type="similarity">
    <text evidence="1 9 10">Belongs to the DNA mismatch repair MutS family.</text>
</comment>
<name>A0A1H6LZ18_9BACT</name>
<dbReference type="RefSeq" id="WP_246777962.1">
    <property type="nucleotide sequence ID" value="NZ_LIGX01000018.1"/>
</dbReference>
<dbReference type="GO" id="GO:0003684">
    <property type="term" value="F:damaged DNA binding"/>
    <property type="evidence" value="ECO:0007669"/>
    <property type="project" value="UniProtKB-UniRule"/>
</dbReference>
<keyword evidence="6 9" id="KW-0238">DNA-binding</keyword>
<dbReference type="SUPFAM" id="SSF53150">
    <property type="entry name" value="DNA repair protein MutS, domain II"/>
    <property type="match status" value="1"/>
</dbReference>
<dbReference type="InterPro" id="IPR036678">
    <property type="entry name" value="MutS_con_dom_sf"/>
</dbReference>
<keyword evidence="5 9" id="KW-0067">ATP-binding</keyword>
<dbReference type="PROSITE" id="PS00486">
    <property type="entry name" value="DNA_MISMATCH_REPAIR_2"/>
    <property type="match status" value="1"/>
</dbReference>
<dbReference type="Pfam" id="PF05188">
    <property type="entry name" value="MutS_II"/>
    <property type="match status" value="1"/>
</dbReference>
<dbReference type="InterPro" id="IPR045076">
    <property type="entry name" value="MutS"/>
</dbReference>
<dbReference type="GO" id="GO:0006298">
    <property type="term" value="P:mismatch repair"/>
    <property type="evidence" value="ECO:0007669"/>
    <property type="project" value="UniProtKB-UniRule"/>
</dbReference>
<sequence length="831" mass="91461">MAAQDSSLSPMMDQYLRMKQGLPEDVWLFFRLGDFYEMFFEDAVEASAVLGLTLTKRHTVPMCGVPFHSVEGYIGQAVKAGKRVAIAEQKGTPVPGKLVERELVQVVSAGTLADLALLNEAEHNYIVAVFREKSAWGLACVDHTTGEFSVAEFGSQEALAEEVSRVAPRELLVSDEQRDSFPLLRPTLFYDGYAFLPGAAVPVLEAHFQVHSLEGFGCAGLRAALGAAGAVLHYLKHQLRRSTEHLRKLALRPTEGVVLIDAASQRNLDLVDARGGAKFSLLGALDGTSSPMGARKLRDWVLHPVADVDVLRGRQDAVERFLGEPFLMSKLRDSLKGVRDLERLSSKLAQGAGNARDLMALGCSLGQVPAVEADLYVLAEGCPKLGDLCGRLGDFAGLVELLAGALADEPPVTIKEGGMIRDGYSAELDELRLASRDGKAWLAEMEARERAATGIDSLKIRFNNVFGYYIEVTRANYAKVPEHYHRKQTLANAERFVTEELKRMEGTILGADERSRQLEYELFCALREEVKGFLDAIQVSADALAEADVLLAFAESAQRHGYCRPELDCSRNLSIVNGRHPVIEQVQQGVPFVPNDSLMDEEGNRVLILTGPNMAGKSTYIRQVALIVLMAQIGSFVPAESARIGVVDRIFCRVGASDDLARGQSTFMVEMSETAMILNNATERSLVILDEIGRGTATFDGLSIAWAVAEHLHDELGSRTLFATHYHELVDLVHTHPAVSNWHVEVREWKDEIVFLRKVLPGPADKSYGIQVARLAGMPESIVSRAKEILTHLEMSSTRREPKARKRQKPGMPVAREAEVTQLELLWDEEE</sequence>
<dbReference type="Gene3D" id="1.10.1420.10">
    <property type="match status" value="2"/>
</dbReference>
<dbReference type="Gene3D" id="3.40.50.300">
    <property type="entry name" value="P-loop containing nucleotide triphosphate hydrolases"/>
    <property type="match status" value="1"/>
</dbReference>
<dbReference type="GO" id="GO:0030983">
    <property type="term" value="F:mismatched DNA binding"/>
    <property type="evidence" value="ECO:0007669"/>
    <property type="project" value="InterPro"/>
</dbReference>
<evidence type="ECO:0000256" key="8">
    <source>
        <dbReference type="ARBA" id="ARBA00024647"/>
    </source>
</evidence>
<evidence type="ECO:0000256" key="4">
    <source>
        <dbReference type="ARBA" id="ARBA00022763"/>
    </source>
</evidence>
<dbReference type="InterPro" id="IPR036187">
    <property type="entry name" value="DNA_mismatch_repair_MutS_sf"/>
</dbReference>
<dbReference type="InterPro" id="IPR007695">
    <property type="entry name" value="DNA_mismatch_repair_MutS-lik_N"/>
</dbReference>
<evidence type="ECO:0000256" key="9">
    <source>
        <dbReference type="HAMAP-Rule" id="MF_00096"/>
    </source>
</evidence>
<dbReference type="Pfam" id="PF05190">
    <property type="entry name" value="MutS_IV"/>
    <property type="match status" value="1"/>
</dbReference>
<dbReference type="SUPFAM" id="SSF55271">
    <property type="entry name" value="DNA repair protein MutS, domain I"/>
    <property type="match status" value="1"/>
</dbReference>
<dbReference type="Gene3D" id="3.40.1170.10">
    <property type="entry name" value="DNA repair protein MutS, domain I"/>
    <property type="match status" value="1"/>
</dbReference>
<dbReference type="EMBL" id="LT629973">
    <property type="protein sequence ID" value="SEH90830.1"/>
    <property type="molecule type" value="Genomic_DNA"/>
</dbReference>
<dbReference type="InterPro" id="IPR005748">
    <property type="entry name" value="DNA_mismatch_repair_MutS"/>
</dbReference>
<feature type="binding site" evidence="9">
    <location>
        <begin position="611"/>
        <end position="618"/>
    </location>
    <ligand>
        <name>ATP</name>
        <dbReference type="ChEBI" id="CHEBI:30616"/>
    </ligand>
</feature>
<dbReference type="Pfam" id="PF00488">
    <property type="entry name" value="MutS_V"/>
    <property type="match status" value="1"/>
</dbReference>
<dbReference type="GO" id="GO:0005524">
    <property type="term" value="F:ATP binding"/>
    <property type="evidence" value="ECO:0007669"/>
    <property type="project" value="UniProtKB-UniRule"/>
</dbReference>
<dbReference type="Gene3D" id="3.30.420.110">
    <property type="entry name" value="MutS, connector domain"/>
    <property type="match status" value="1"/>
</dbReference>
<evidence type="ECO:0000256" key="5">
    <source>
        <dbReference type="ARBA" id="ARBA00022840"/>
    </source>
</evidence>
<keyword evidence="14" id="KW-1185">Reference proteome</keyword>
<organism evidence="13 14">
    <name type="scientific">Akkermansia glycaniphila</name>
    <dbReference type="NCBI Taxonomy" id="1679444"/>
    <lineage>
        <taxon>Bacteria</taxon>
        <taxon>Pseudomonadati</taxon>
        <taxon>Verrucomicrobiota</taxon>
        <taxon>Verrucomicrobiia</taxon>
        <taxon>Verrucomicrobiales</taxon>
        <taxon>Akkermansiaceae</taxon>
        <taxon>Akkermansia</taxon>
    </lineage>
</organism>
<dbReference type="Proteomes" id="UP000176204">
    <property type="component" value="Chromosome I"/>
</dbReference>
<evidence type="ECO:0000256" key="11">
    <source>
        <dbReference type="SAM" id="MobiDB-lite"/>
    </source>
</evidence>
<dbReference type="InterPro" id="IPR000432">
    <property type="entry name" value="DNA_mismatch_repair_MutS_C"/>
</dbReference>
<dbReference type="InterPro" id="IPR017261">
    <property type="entry name" value="DNA_mismatch_repair_MutS/MSH"/>
</dbReference>
<evidence type="ECO:0000256" key="10">
    <source>
        <dbReference type="RuleBase" id="RU003756"/>
    </source>
</evidence>
<dbReference type="SMART" id="SM00534">
    <property type="entry name" value="MUTSac"/>
    <property type="match status" value="1"/>
</dbReference>
<evidence type="ECO:0000256" key="1">
    <source>
        <dbReference type="ARBA" id="ARBA00006271"/>
    </source>
</evidence>
<dbReference type="NCBIfam" id="TIGR01070">
    <property type="entry name" value="mutS1"/>
    <property type="match status" value="1"/>
</dbReference>
<feature type="region of interest" description="Disordered" evidence="11">
    <location>
        <begin position="795"/>
        <end position="814"/>
    </location>
</feature>
<keyword evidence="7 9" id="KW-0234">DNA repair</keyword>